<dbReference type="HOGENOM" id="CLU_055769_4_0_11"/>
<dbReference type="InterPro" id="IPR047640">
    <property type="entry name" value="RpiR-like"/>
</dbReference>
<comment type="caution">
    <text evidence="6">The sequence shown here is derived from an EMBL/GenBank/DDBJ whole genome shotgun (WGS) entry which is preliminary data.</text>
</comment>
<accession>B6GAY7</accession>
<dbReference type="GO" id="GO:0003677">
    <property type="term" value="F:DNA binding"/>
    <property type="evidence" value="ECO:0007669"/>
    <property type="project" value="UniProtKB-KW"/>
</dbReference>
<dbReference type="GO" id="GO:1901135">
    <property type="term" value="P:carbohydrate derivative metabolic process"/>
    <property type="evidence" value="ECO:0007669"/>
    <property type="project" value="InterPro"/>
</dbReference>
<dbReference type="STRING" id="445975.COLSTE_01238"/>
<dbReference type="Pfam" id="PF01380">
    <property type="entry name" value="SIS"/>
    <property type="match status" value="1"/>
</dbReference>
<evidence type="ECO:0000259" key="5">
    <source>
        <dbReference type="PROSITE" id="PS51464"/>
    </source>
</evidence>
<feature type="domain" description="HTH rpiR-type" evidence="4">
    <location>
        <begin position="5"/>
        <end position="81"/>
    </location>
</feature>
<organism evidence="6 7">
    <name type="scientific">Collinsella stercoris DSM 13279</name>
    <dbReference type="NCBI Taxonomy" id="445975"/>
    <lineage>
        <taxon>Bacteria</taxon>
        <taxon>Bacillati</taxon>
        <taxon>Actinomycetota</taxon>
        <taxon>Coriobacteriia</taxon>
        <taxon>Coriobacteriales</taxon>
        <taxon>Coriobacteriaceae</taxon>
        <taxon>Collinsella</taxon>
    </lineage>
</organism>
<reference evidence="6 7" key="2">
    <citation type="submission" date="2008-10" db="EMBL/GenBank/DDBJ databases">
        <authorList>
            <person name="Fulton L."/>
            <person name="Clifton S."/>
            <person name="Fulton B."/>
            <person name="Xu J."/>
            <person name="Minx P."/>
            <person name="Pepin K.H."/>
            <person name="Johnson M."/>
            <person name="Thiruvilangam P."/>
            <person name="Bhonagiri V."/>
            <person name="Nash W.E."/>
            <person name="Mardis E.R."/>
            <person name="Wilson R.K."/>
        </authorList>
    </citation>
    <scope>NUCLEOTIDE SEQUENCE [LARGE SCALE GENOMIC DNA]</scope>
    <source>
        <strain evidence="6 7">DSM 13279</strain>
    </source>
</reference>
<dbReference type="PROSITE" id="PS51071">
    <property type="entry name" value="HTH_RPIR"/>
    <property type="match status" value="1"/>
</dbReference>
<keyword evidence="3" id="KW-0804">Transcription</keyword>
<dbReference type="EMBL" id="ABXJ01000069">
    <property type="protein sequence ID" value="EEA90481.1"/>
    <property type="molecule type" value="Genomic_DNA"/>
</dbReference>
<sequence>MEPKGSVINEICSLYDQLSDGERSIADYMMANPFDVASMTTRDIAQESETSAASVSRFARRLGYESFSALRQALLRDEAAYDDRGQLAVISIDAPAAALETVLMVKNRELTDTLSLLDARELVRAVHLLERSVSITFAAVGNTIPVALSASFLLGQLGLRCACAPTTEAMMLDSLSLTPRDVIVFLSKSGHSKRLNKMMDNVIDSETPTIVITNQPSSPLARRATCVLHAATHDKMLSTELPFSHNSINYIIEVLFLLLQSEIPNFRAHAGLLWKALGEDKGVAGEVM</sequence>
<keyword evidence="2" id="KW-0238">DNA-binding</keyword>
<evidence type="ECO:0000313" key="6">
    <source>
        <dbReference type="EMBL" id="EEA90481.1"/>
    </source>
</evidence>
<name>B6GAY7_9ACTN</name>
<dbReference type="PROSITE" id="PS51464">
    <property type="entry name" value="SIS"/>
    <property type="match status" value="1"/>
</dbReference>
<dbReference type="PANTHER" id="PTHR30514:SF1">
    <property type="entry name" value="HTH-TYPE TRANSCRIPTIONAL REGULATOR HEXR-RELATED"/>
    <property type="match status" value="1"/>
</dbReference>
<dbReference type="InterPro" id="IPR035472">
    <property type="entry name" value="RpiR-like_SIS"/>
</dbReference>
<dbReference type="SUPFAM" id="SSF46689">
    <property type="entry name" value="Homeodomain-like"/>
    <property type="match status" value="1"/>
</dbReference>
<dbReference type="SUPFAM" id="SSF53697">
    <property type="entry name" value="SIS domain"/>
    <property type="match status" value="1"/>
</dbReference>
<dbReference type="GO" id="GO:0097367">
    <property type="term" value="F:carbohydrate derivative binding"/>
    <property type="evidence" value="ECO:0007669"/>
    <property type="project" value="InterPro"/>
</dbReference>
<keyword evidence="1" id="KW-0805">Transcription regulation</keyword>
<evidence type="ECO:0000256" key="1">
    <source>
        <dbReference type="ARBA" id="ARBA00023015"/>
    </source>
</evidence>
<keyword evidence="7" id="KW-1185">Reference proteome</keyword>
<dbReference type="RefSeq" id="WP_006720890.1">
    <property type="nucleotide sequence ID" value="NZ_DS995475.1"/>
</dbReference>
<dbReference type="GO" id="GO:0003700">
    <property type="term" value="F:DNA-binding transcription factor activity"/>
    <property type="evidence" value="ECO:0007669"/>
    <property type="project" value="InterPro"/>
</dbReference>
<reference evidence="6 7" key="1">
    <citation type="submission" date="2008-10" db="EMBL/GenBank/DDBJ databases">
        <title>Draft genome sequence of Collinsella stercoris (DSM 13279).</title>
        <authorList>
            <person name="Sudarsanam P."/>
            <person name="Ley R."/>
            <person name="Guruge J."/>
            <person name="Turnbaugh P.J."/>
            <person name="Mahowald M."/>
            <person name="Liep D."/>
            <person name="Gordon J."/>
        </authorList>
    </citation>
    <scope>NUCLEOTIDE SEQUENCE [LARGE SCALE GENOMIC DNA]</scope>
    <source>
        <strain evidence="6 7">DSM 13279</strain>
    </source>
</reference>
<proteinExistence type="predicted"/>
<evidence type="ECO:0000256" key="2">
    <source>
        <dbReference type="ARBA" id="ARBA00023125"/>
    </source>
</evidence>
<dbReference type="eggNOG" id="COG1737">
    <property type="taxonomic scope" value="Bacteria"/>
</dbReference>
<dbReference type="InterPro" id="IPR046348">
    <property type="entry name" value="SIS_dom_sf"/>
</dbReference>
<dbReference type="InterPro" id="IPR000281">
    <property type="entry name" value="HTH_RpiR"/>
</dbReference>
<dbReference type="OrthoDB" id="370421at2"/>
<protein>
    <submittedName>
        <fullName evidence="6">Transcriptional regulator, RpiR family</fullName>
    </submittedName>
</protein>
<feature type="domain" description="SIS" evidence="5">
    <location>
        <begin position="125"/>
        <end position="265"/>
    </location>
</feature>
<gene>
    <name evidence="6" type="ORF">COLSTE_01238</name>
</gene>
<evidence type="ECO:0000256" key="3">
    <source>
        <dbReference type="ARBA" id="ARBA00023163"/>
    </source>
</evidence>
<dbReference type="GeneID" id="98001827"/>
<dbReference type="Gene3D" id="1.10.10.10">
    <property type="entry name" value="Winged helix-like DNA-binding domain superfamily/Winged helix DNA-binding domain"/>
    <property type="match status" value="1"/>
</dbReference>
<dbReference type="CDD" id="cd05013">
    <property type="entry name" value="SIS_RpiR"/>
    <property type="match status" value="1"/>
</dbReference>
<dbReference type="PANTHER" id="PTHR30514">
    <property type="entry name" value="GLUCOKINASE"/>
    <property type="match status" value="1"/>
</dbReference>
<dbReference type="InterPro" id="IPR001347">
    <property type="entry name" value="SIS_dom"/>
</dbReference>
<dbReference type="Pfam" id="PF01418">
    <property type="entry name" value="HTH_6"/>
    <property type="match status" value="1"/>
</dbReference>
<evidence type="ECO:0000259" key="4">
    <source>
        <dbReference type="PROSITE" id="PS51071"/>
    </source>
</evidence>
<dbReference type="Gene3D" id="3.40.50.10490">
    <property type="entry name" value="Glucose-6-phosphate isomerase like protein, domain 1"/>
    <property type="match status" value="1"/>
</dbReference>
<dbReference type="InterPro" id="IPR036388">
    <property type="entry name" value="WH-like_DNA-bd_sf"/>
</dbReference>
<evidence type="ECO:0000313" key="7">
    <source>
        <dbReference type="Proteomes" id="UP000003560"/>
    </source>
</evidence>
<dbReference type="AlphaFoldDB" id="B6GAY7"/>
<dbReference type="InterPro" id="IPR009057">
    <property type="entry name" value="Homeodomain-like_sf"/>
</dbReference>
<dbReference type="Proteomes" id="UP000003560">
    <property type="component" value="Unassembled WGS sequence"/>
</dbReference>